<dbReference type="PANTHER" id="PTHR40050">
    <property type="entry name" value="INNER SPORE COAT PROTEIN H"/>
    <property type="match status" value="1"/>
</dbReference>
<dbReference type="InterPro" id="IPR014867">
    <property type="entry name" value="Spore_coat_CotH_CotH2/3/7"/>
</dbReference>
<dbReference type="Pfam" id="PF08757">
    <property type="entry name" value="CotH"/>
    <property type="match status" value="1"/>
</dbReference>
<dbReference type="Pfam" id="PF03656">
    <property type="entry name" value="Pam16"/>
    <property type="match status" value="1"/>
</dbReference>
<organism evidence="2 3">
    <name type="scientific">Parasitella parasitica</name>
    <dbReference type="NCBI Taxonomy" id="35722"/>
    <lineage>
        <taxon>Eukaryota</taxon>
        <taxon>Fungi</taxon>
        <taxon>Fungi incertae sedis</taxon>
        <taxon>Mucoromycota</taxon>
        <taxon>Mucoromycotina</taxon>
        <taxon>Mucoromycetes</taxon>
        <taxon>Mucorales</taxon>
        <taxon>Mucorineae</taxon>
        <taxon>Mucoraceae</taxon>
        <taxon>Parasitella</taxon>
    </lineage>
</organism>
<reference evidence="2 3" key="1">
    <citation type="submission" date="2014-09" db="EMBL/GenBank/DDBJ databases">
        <authorList>
            <person name="Ellenberger Sabrina"/>
        </authorList>
    </citation>
    <scope>NUCLEOTIDE SEQUENCE [LARGE SCALE GENOMIC DNA]</scope>
    <source>
        <strain evidence="2 3">CBS 412.66</strain>
    </source>
</reference>
<dbReference type="AlphaFoldDB" id="A0A0B7NVF7"/>
<evidence type="ECO:0000313" key="2">
    <source>
        <dbReference type="EMBL" id="CEP18949.1"/>
    </source>
</evidence>
<dbReference type="OrthoDB" id="10262892at2759"/>
<gene>
    <name evidence="2" type="primary">PARPA_13258.1 scaffold 46269</name>
</gene>
<feature type="region of interest" description="Disordered" evidence="1">
    <location>
        <begin position="758"/>
        <end position="783"/>
    </location>
</feature>
<sequence length="783" mass="88367">MTAAYCCDIVHAGTAQNYDVLTTTFNVIYSPNFDSNRTSNYRNNKVGVKLEGDQKIYLLDNANSTDSLLYSGTADILLPFSRYKYVVVDSHNKEKDSEPFYRHLQQHNNGAFTPYEFYGRHSAQMQQNANFKQQITLPQVKWQYKNAQKEHQYNGGLDRSQVHPVNDIPTWHIQANPEDFRTLRENILQDVGINANVTRITSRDIEQFRNVKIELSGQTSRLFRKLSYSVHIDKEGSINGYRRFKLRSCATDPSYMREKLFYDILNASKLPGAKASYIRLFINEEPQGLYLLVDNYKNPFLRNVLGNGKSNYKHGALFQGSMQENPLAVGKLQSGANLGYLGPSSNDYIESSVNLSSYKVQEVAHGDKSNDNLASLVSFIKFIHDTSKHKHAKKNDDKKLAHEWNKRFDVSLFLKHLVFEILLGHGDGYLGAAHNYMLYQDPEQDGRFVWLASDLDQTMGNTLKANRSTAAHSALQQLDRFGLLDETANRPLVDQLLQIKPFVERLYQIFSDVNRSLFRSNAITDHIMYLKKLIEQDVEWDQHLDVYRPDNFVKNKQVYDDQLNQKVLQLPLGRDFIDRINRKSIDFRAAIEGPIEGHPSITSLFAWFTDTSQYLDEYSARIIAQIVVSLGSVVTRAFVAAYKQAAASKLLFLQYGREITQLRLTLADAGKNGGAQAASGGRAGTKEGVVDALTRKTGMSMEEACQILNVTKEADLTKLSKATNDPAKGGSFYIQSKVVRAKERFDMEKAAELKAKATEEAAAAATKAAESQQPSPPPPPPNA</sequence>
<evidence type="ECO:0000256" key="1">
    <source>
        <dbReference type="SAM" id="MobiDB-lite"/>
    </source>
</evidence>
<evidence type="ECO:0000313" key="3">
    <source>
        <dbReference type="Proteomes" id="UP000054107"/>
    </source>
</evidence>
<keyword evidence="3" id="KW-1185">Reference proteome</keyword>
<dbReference type="STRING" id="35722.A0A0B7NVF7"/>
<accession>A0A0B7NVF7</accession>
<protein>
    <submittedName>
        <fullName evidence="2">Uncharacterized protein</fullName>
    </submittedName>
</protein>
<dbReference type="PANTHER" id="PTHR40050:SF1">
    <property type="entry name" value="INNER SPORE COAT PROTEIN H"/>
    <property type="match status" value="1"/>
</dbReference>
<dbReference type="Proteomes" id="UP000054107">
    <property type="component" value="Unassembled WGS sequence"/>
</dbReference>
<feature type="compositionally biased region" description="Pro residues" evidence="1">
    <location>
        <begin position="774"/>
        <end position="783"/>
    </location>
</feature>
<dbReference type="EMBL" id="LN733967">
    <property type="protein sequence ID" value="CEP18949.1"/>
    <property type="molecule type" value="Genomic_DNA"/>
</dbReference>
<feature type="compositionally biased region" description="Low complexity" evidence="1">
    <location>
        <begin position="760"/>
        <end position="773"/>
    </location>
</feature>
<dbReference type="InterPro" id="IPR036869">
    <property type="entry name" value="J_dom_sf"/>
</dbReference>
<dbReference type="Gene3D" id="1.10.287.110">
    <property type="entry name" value="DnaJ domain"/>
    <property type="match status" value="1"/>
</dbReference>
<proteinExistence type="predicted"/>
<name>A0A0B7NVF7_9FUNG</name>